<feature type="transmembrane region" description="Helical" evidence="6">
    <location>
        <begin position="206"/>
        <end position="226"/>
    </location>
</feature>
<comment type="similarity">
    <text evidence="2">Belongs to the autoinducer-2 exporter (AI-2E) (TC 2.A.86) family.</text>
</comment>
<dbReference type="EMBL" id="CAVN010000092">
    <property type="protein sequence ID" value="CDF57942.1"/>
    <property type="molecule type" value="Genomic_DNA"/>
</dbReference>
<dbReference type="AlphaFoldDB" id="R7RP20"/>
<keyword evidence="4 6" id="KW-1133">Transmembrane helix</keyword>
<feature type="transmembrane region" description="Helical" evidence="6">
    <location>
        <begin position="124"/>
        <end position="145"/>
    </location>
</feature>
<comment type="caution">
    <text evidence="7">The sequence shown here is derived from an EMBL/GenBank/DDBJ whole genome shotgun (WGS) entry which is preliminary data.</text>
</comment>
<dbReference type="GO" id="GO:0055085">
    <property type="term" value="P:transmembrane transport"/>
    <property type="evidence" value="ECO:0007669"/>
    <property type="project" value="TreeGrafter"/>
</dbReference>
<evidence type="ECO:0000313" key="7">
    <source>
        <dbReference type="EMBL" id="CDF57942.1"/>
    </source>
</evidence>
<name>R7RP20_9CLOT</name>
<evidence type="ECO:0000256" key="4">
    <source>
        <dbReference type="ARBA" id="ARBA00022989"/>
    </source>
</evidence>
<dbReference type="Pfam" id="PF01594">
    <property type="entry name" value="AI-2E_transport"/>
    <property type="match status" value="1"/>
</dbReference>
<evidence type="ECO:0000256" key="2">
    <source>
        <dbReference type="ARBA" id="ARBA00009773"/>
    </source>
</evidence>
<evidence type="ECO:0000256" key="1">
    <source>
        <dbReference type="ARBA" id="ARBA00004141"/>
    </source>
</evidence>
<dbReference type="PANTHER" id="PTHR21716">
    <property type="entry name" value="TRANSMEMBRANE PROTEIN"/>
    <property type="match status" value="1"/>
</dbReference>
<keyword evidence="5 6" id="KW-0472">Membrane</keyword>
<keyword evidence="3 6" id="KW-0812">Transmembrane</keyword>
<sequence length="311" mass="35361">MKSNLRAILKIIIIDIIVIIILKLCLVFLWPFLIALLISLLLEPMIKKLIQIKFSRNIAVTISYASIIVTIFILSFVFIKYILGEINILYNSLSSKFEIVNLNSIAKSIPNFQNYTGLLLNRTFVTINNLFDVFIVLLISIILSLDFDKLVSNFITSFESKYTICLINAFIKLTSITLIEFKLAFVSTILTIVGFYILRIENALTIGLICGILDLLPVLGPALVFIPWSVIAFINKNYFLSVGLISLYILLQIIREVLQVKMVGNTLKIHPIISLFSLYAGVLIFKLWGIIFGPFMVIFTKELIDIERRIL</sequence>
<dbReference type="eggNOG" id="COG0628">
    <property type="taxonomic scope" value="Bacteria"/>
</dbReference>
<keyword evidence="8" id="KW-1185">Reference proteome</keyword>
<feature type="transmembrane region" description="Helical" evidence="6">
    <location>
        <begin position="12"/>
        <end position="42"/>
    </location>
</feature>
<dbReference type="GO" id="GO:0016020">
    <property type="term" value="C:membrane"/>
    <property type="evidence" value="ECO:0007669"/>
    <property type="project" value="UniProtKB-SubCell"/>
</dbReference>
<reference evidence="7" key="1">
    <citation type="submission" date="2013-03" db="EMBL/GenBank/DDBJ databases">
        <title>Draft genome sequence of the hydrogen-ethanol-producing anaerobic alkalithermophilic Caloramator celere.</title>
        <authorList>
            <person name="Ciranna A."/>
            <person name="Larjo A."/>
            <person name="Kivisto A."/>
            <person name="Santala V."/>
            <person name="Roos C."/>
            <person name="Karp M."/>
        </authorList>
    </citation>
    <scope>NUCLEOTIDE SEQUENCE [LARGE SCALE GENOMIC DNA]</scope>
    <source>
        <strain evidence="7">DSM 8682</strain>
    </source>
</reference>
<gene>
    <name evidence="7" type="ORF">TCEL_01856</name>
</gene>
<protein>
    <recommendedName>
        <fullName evidence="9">Sporulation integral membrane protein YtvI</fullName>
    </recommendedName>
</protein>
<organism evidence="7 8">
    <name type="scientific">Thermobrachium celere DSM 8682</name>
    <dbReference type="NCBI Taxonomy" id="941824"/>
    <lineage>
        <taxon>Bacteria</taxon>
        <taxon>Bacillati</taxon>
        <taxon>Bacillota</taxon>
        <taxon>Clostridia</taxon>
        <taxon>Eubacteriales</taxon>
        <taxon>Clostridiaceae</taxon>
        <taxon>Thermobrachium</taxon>
    </lineage>
</organism>
<feature type="transmembrane region" description="Helical" evidence="6">
    <location>
        <begin position="278"/>
        <end position="299"/>
    </location>
</feature>
<evidence type="ECO:0000256" key="3">
    <source>
        <dbReference type="ARBA" id="ARBA00022692"/>
    </source>
</evidence>
<dbReference type="PANTHER" id="PTHR21716:SF68">
    <property type="entry name" value="TRANSPORT PROTEIN YTVI-RELATED"/>
    <property type="match status" value="1"/>
</dbReference>
<evidence type="ECO:0000313" key="8">
    <source>
        <dbReference type="Proteomes" id="UP000014923"/>
    </source>
</evidence>
<evidence type="ECO:0000256" key="6">
    <source>
        <dbReference type="SAM" id="Phobius"/>
    </source>
</evidence>
<comment type="subcellular location">
    <subcellularLocation>
        <location evidence="1">Membrane</location>
        <topology evidence="1">Multi-pass membrane protein</topology>
    </subcellularLocation>
</comment>
<accession>R7RP20</accession>
<dbReference type="InterPro" id="IPR002549">
    <property type="entry name" value="AI-2E-like"/>
</dbReference>
<dbReference type="Proteomes" id="UP000014923">
    <property type="component" value="Unassembled WGS sequence"/>
</dbReference>
<feature type="transmembrane region" description="Helical" evidence="6">
    <location>
        <begin position="238"/>
        <end position="258"/>
    </location>
</feature>
<dbReference type="HOGENOM" id="CLU_031275_4_2_9"/>
<proteinExistence type="inferred from homology"/>
<feature type="transmembrane region" description="Helical" evidence="6">
    <location>
        <begin position="183"/>
        <end position="200"/>
    </location>
</feature>
<evidence type="ECO:0008006" key="9">
    <source>
        <dbReference type="Google" id="ProtNLM"/>
    </source>
</evidence>
<dbReference type="RefSeq" id="WP_018661566.1">
    <property type="nucleotide sequence ID" value="NZ_HF952018.1"/>
</dbReference>
<evidence type="ECO:0000256" key="5">
    <source>
        <dbReference type="ARBA" id="ARBA00023136"/>
    </source>
</evidence>
<feature type="transmembrane region" description="Helical" evidence="6">
    <location>
        <begin position="62"/>
        <end position="83"/>
    </location>
</feature>
<dbReference type="OrthoDB" id="9774361at2"/>